<dbReference type="AlphaFoldDB" id="A0AAQ4FE78"/>
<feature type="compositionally biased region" description="Basic and acidic residues" evidence="1">
    <location>
        <begin position="562"/>
        <end position="594"/>
    </location>
</feature>
<organism evidence="2 3">
    <name type="scientific">Amblyomma americanum</name>
    <name type="common">Lone star tick</name>
    <dbReference type="NCBI Taxonomy" id="6943"/>
    <lineage>
        <taxon>Eukaryota</taxon>
        <taxon>Metazoa</taxon>
        <taxon>Ecdysozoa</taxon>
        <taxon>Arthropoda</taxon>
        <taxon>Chelicerata</taxon>
        <taxon>Arachnida</taxon>
        <taxon>Acari</taxon>
        <taxon>Parasitiformes</taxon>
        <taxon>Ixodida</taxon>
        <taxon>Ixodoidea</taxon>
        <taxon>Ixodidae</taxon>
        <taxon>Amblyomminae</taxon>
        <taxon>Amblyomma</taxon>
    </lineage>
</organism>
<reference evidence="2 3" key="1">
    <citation type="journal article" date="2023" name="Arcadia Sci">
        <title>De novo assembly of a long-read Amblyomma americanum tick genome.</title>
        <authorList>
            <person name="Chou S."/>
            <person name="Poskanzer K.E."/>
            <person name="Rollins M."/>
            <person name="Thuy-Boun P.S."/>
        </authorList>
    </citation>
    <scope>NUCLEOTIDE SEQUENCE [LARGE SCALE GENOMIC DNA]</scope>
    <source>
        <strain evidence="2">F_SG_1</strain>
        <tissue evidence="2">Salivary glands</tissue>
    </source>
</reference>
<feature type="compositionally biased region" description="Low complexity" evidence="1">
    <location>
        <begin position="160"/>
        <end position="173"/>
    </location>
</feature>
<evidence type="ECO:0000256" key="1">
    <source>
        <dbReference type="SAM" id="MobiDB-lite"/>
    </source>
</evidence>
<feature type="compositionally biased region" description="Low complexity" evidence="1">
    <location>
        <begin position="476"/>
        <end position="493"/>
    </location>
</feature>
<dbReference type="Proteomes" id="UP001321473">
    <property type="component" value="Unassembled WGS sequence"/>
</dbReference>
<protein>
    <submittedName>
        <fullName evidence="2">Uncharacterized protein</fullName>
    </submittedName>
</protein>
<feature type="compositionally biased region" description="Polar residues" evidence="1">
    <location>
        <begin position="79"/>
        <end position="97"/>
    </location>
</feature>
<feature type="region of interest" description="Disordered" evidence="1">
    <location>
        <begin position="449"/>
        <end position="636"/>
    </location>
</feature>
<feature type="compositionally biased region" description="Polar residues" evidence="1">
    <location>
        <begin position="498"/>
        <end position="512"/>
    </location>
</feature>
<sequence length="636" mass="70473">MDVIFQYMDKPNQPLLPLEIAPLMPYSDPLITDAVWQYRKGHIERKQQASEVQEMPQPVAMRDWSQAYPQHTQAFATTQKAWAAHSSNAESVTNKPVTSERRDSQSIREPRLIRLEGDPRESQQTRDPRQPFPLRDAPILSDLRTRWATQSSRPQPPRSQPSQAQSLQTQSSRPQPPGSQPLQAQPPEQQTLLAAIQMPYNTETSCPLCLVQIDTPESDRAQQGDAGLTPPQLETEDLLMALKGEESPNMMAYMQYYQRKYPNTRFWNPDLTAGQRDLTIVHLTVREHQRDRFLLITDVLRRAFPLLTPPNLTENQRAMLRIQLESLARRIYLLFLFPMLVPLCSAIAKYHLRTAQTKSREFAQKVKRVYAELGKSVLSVPLIDTKYLFTEQVRQEAASEPEAIPGEVPTVLTFDSQQQAVAIEDVAPNMDMQVPVCHHYRSSVVPAVGKEREASPARTGPAQYPPPGMPMHYPIQQPTQSSSPTTTTTTTQSLVVPETTNASANNRGTSDAVTARSGRRGANRAGGAAHESRDACEGGGDIGEPDRGVSGSRGACGGSGDFGEHARGVSHSRDTHKGGAAYREIDRGASDSRDVCGGSGDFGEHARGVAHSRDSRKGGGDSRESGRDVLSRPRRK</sequence>
<dbReference type="EMBL" id="JARKHS020004089">
    <property type="protein sequence ID" value="KAK8784938.1"/>
    <property type="molecule type" value="Genomic_DNA"/>
</dbReference>
<feature type="compositionally biased region" description="Basic and acidic residues" evidence="1">
    <location>
        <begin position="602"/>
        <end position="636"/>
    </location>
</feature>
<feature type="region of interest" description="Disordered" evidence="1">
    <location>
        <begin position="79"/>
        <end position="185"/>
    </location>
</feature>
<keyword evidence="3" id="KW-1185">Reference proteome</keyword>
<comment type="caution">
    <text evidence="2">The sequence shown here is derived from an EMBL/GenBank/DDBJ whole genome shotgun (WGS) entry which is preliminary data.</text>
</comment>
<name>A0AAQ4FE78_AMBAM</name>
<evidence type="ECO:0000313" key="3">
    <source>
        <dbReference type="Proteomes" id="UP001321473"/>
    </source>
</evidence>
<gene>
    <name evidence="2" type="ORF">V5799_008697</name>
</gene>
<evidence type="ECO:0000313" key="2">
    <source>
        <dbReference type="EMBL" id="KAK8784938.1"/>
    </source>
</evidence>
<feature type="compositionally biased region" description="Basic and acidic residues" evidence="1">
    <location>
        <begin position="98"/>
        <end position="129"/>
    </location>
</feature>
<accession>A0AAQ4FE78</accession>
<proteinExistence type="predicted"/>